<evidence type="ECO:0000259" key="1">
    <source>
        <dbReference type="PROSITE" id="PS51186"/>
    </source>
</evidence>
<dbReference type="Gene3D" id="3.40.630.30">
    <property type="match status" value="1"/>
</dbReference>
<dbReference type="InterPro" id="IPR016181">
    <property type="entry name" value="Acyl_CoA_acyltransferase"/>
</dbReference>
<gene>
    <name evidence="2" type="ORF">GXP70_14435</name>
</gene>
<organism evidence="2 3">
    <name type="scientific">Paenibacillus lycopersici</name>
    <dbReference type="NCBI Taxonomy" id="2704462"/>
    <lineage>
        <taxon>Bacteria</taxon>
        <taxon>Bacillati</taxon>
        <taxon>Bacillota</taxon>
        <taxon>Bacilli</taxon>
        <taxon>Bacillales</taxon>
        <taxon>Paenibacillaceae</taxon>
        <taxon>Paenibacillus</taxon>
    </lineage>
</organism>
<reference evidence="2 3" key="1">
    <citation type="submission" date="2020-01" db="EMBL/GenBank/DDBJ databases">
        <title>Paenibacillus sp. nov., isolated from tomato rhizosphere.</title>
        <authorList>
            <person name="Weon H.-Y."/>
            <person name="Lee S.A."/>
        </authorList>
    </citation>
    <scope>NUCLEOTIDE SEQUENCE [LARGE SCALE GENOMIC DNA]</scope>
    <source>
        <strain evidence="2 3">12200R-189</strain>
    </source>
</reference>
<dbReference type="Pfam" id="PF13673">
    <property type="entry name" value="Acetyltransf_10"/>
    <property type="match status" value="1"/>
</dbReference>
<accession>A0A6C0FZX2</accession>
<evidence type="ECO:0000313" key="2">
    <source>
        <dbReference type="EMBL" id="QHT61031.1"/>
    </source>
</evidence>
<dbReference type="KEGG" id="plyc:GXP70_14435"/>
<dbReference type="Proteomes" id="UP000476064">
    <property type="component" value="Chromosome"/>
</dbReference>
<name>A0A6C0FZX2_9BACL</name>
<feature type="domain" description="N-acetyltransferase" evidence="1">
    <location>
        <begin position="11"/>
        <end position="138"/>
    </location>
</feature>
<dbReference type="SUPFAM" id="SSF55729">
    <property type="entry name" value="Acyl-CoA N-acyltransferases (Nat)"/>
    <property type="match status" value="1"/>
</dbReference>
<dbReference type="RefSeq" id="WP_162357470.1">
    <property type="nucleotide sequence ID" value="NZ_CP048209.1"/>
</dbReference>
<dbReference type="PROSITE" id="PS51186">
    <property type="entry name" value="GNAT"/>
    <property type="match status" value="1"/>
</dbReference>
<proteinExistence type="predicted"/>
<evidence type="ECO:0000313" key="3">
    <source>
        <dbReference type="Proteomes" id="UP000476064"/>
    </source>
</evidence>
<dbReference type="GO" id="GO:0016747">
    <property type="term" value="F:acyltransferase activity, transferring groups other than amino-acyl groups"/>
    <property type="evidence" value="ECO:0007669"/>
    <property type="project" value="InterPro"/>
</dbReference>
<protein>
    <submittedName>
        <fullName evidence="2">GNAT family N-acetyltransferase</fullName>
    </submittedName>
</protein>
<keyword evidence="3" id="KW-1185">Reference proteome</keyword>
<keyword evidence="2" id="KW-0808">Transferase</keyword>
<sequence length="138" mass="15970">MEVITKSNHQVTIRPFEVLDFDGVQQLNLEEGWSNLVGRGEETKEAWLKSNIKFVVTDEANVIGYVRGFTDTQISIYLCELLIKKEFRGLGIATVLLQYVHSLYPKTRMELLATKSSRAYYEKSGYRSFYGFRKTLDE</sequence>
<dbReference type="AlphaFoldDB" id="A0A6C0FZX2"/>
<dbReference type="EMBL" id="CP048209">
    <property type="protein sequence ID" value="QHT61031.1"/>
    <property type="molecule type" value="Genomic_DNA"/>
</dbReference>
<dbReference type="InterPro" id="IPR000182">
    <property type="entry name" value="GNAT_dom"/>
</dbReference>
<dbReference type="CDD" id="cd04301">
    <property type="entry name" value="NAT_SF"/>
    <property type="match status" value="1"/>
</dbReference>